<feature type="compositionally biased region" description="Low complexity" evidence="1">
    <location>
        <begin position="190"/>
        <end position="199"/>
    </location>
</feature>
<dbReference type="AlphaFoldDB" id="A0A9P3LXR8"/>
<feature type="compositionally biased region" description="Basic and acidic residues" evidence="1">
    <location>
        <begin position="417"/>
        <end position="432"/>
    </location>
</feature>
<feature type="transmembrane region" description="Helical" evidence="2">
    <location>
        <begin position="86"/>
        <end position="107"/>
    </location>
</feature>
<organism evidence="3 4">
    <name type="scientific">Entomortierella parvispora</name>
    <dbReference type="NCBI Taxonomy" id="205924"/>
    <lineage>
        <taxon>Eukaryota</taxon>
        <taxon>Fungi</taxon>
        <taxon>Fungi incertae sedis</taxon>
        <taxon>Mucoromycota</taxon>
        <taxon>Mortierellomycotina</taxon>
        <taxon>Mortierellomycetes</taxon>
        <taxon>Mortierellales</taxon>
        <taxon>Mortierellaceae</taxon>
        <taxon>Entomortierella</taxon>
    </lineage>
</organism>
<sequence length="539" mass="60088">MPLLLKAVPLVKGWYGVHYWSIPAQQDLPVELEYISFTEFEDRFAKLNKIARSRYPTLWPNVVMGLVLIALTATAVIGIMQSGSNLSILGKGACFILPVLIVVWYKIRKEINEIALKKFRHRSQRLLRTWTNQDAASHAIQWKLRLRSETVARQSLRAQRHNLSTSLSQLDQSRVMGWQHSTTDLIPARVPQQEQQPQQPQLPLPPVQQQPNLEGPSDQEGTLGVDFISAGAAITGVESADEALDVPPSPRRSSVVQMYQTLRINTRRLSRAMASETRLEEPRPLPVVRTTTSSSTLFRGDTDVEAYSFRTSLQSMMKSIRCCSYFFRERKVWLIEISLRESQLDEYMLTVPSPVYCGYRLPGYEDAIAGNLSNTTTSMGADSSRIMLDRYIGSPPDYLSDSEAEDDGHDDDDEDINDRRNTNHDDRAGEQRIVTEDLQAPMQSTPEMVMLKQSDELTSVVIMGPTSLHQLAATSSGGSASSSTEPSTTRPVELTSNRVSTLEDERTASTLSLPLSTVGDEEESLSGSSNGKKPISTHS</sequence>
<reference evidence="3" key="2">
    <citation type="journal article" date="2022" name="Microbiol. Resour. Announc.">
        <title>Whole-Genome Sequence of Entomortierella parvispora E1425, a Mucoromycotan Fungus Associated with Burkholderiaceae-Related Endosymbiotic Bacteria.</title>
        <authorList>
            <person name="Herlambang A."/>
            <person name="Guo Y."/>
            <person name="Takashima Y."/>
            <person name="Narisawa K."/>
            <person name="Ohta H."/>
            <person name="Nishizawa T."/>
        </authorList>
    </citation>
    <scope>NUCLEOTIDE SEQUENCE</scope>
    <source>
        <strain evidence="3">E1425</strain>
    </source>
</reference>
<dbReference type="EMBL" id="BQFW01000009">
    <property type="protein sequence ID" value="GJJ74439.1"/>
    <property type="molecule type" value="Genomic_DNA"/>
</dbReference>
<evidence type="ECO:0000256" key="1">
    <source>
        <dbReference type="SAM" id="MobiDB-lite"/>
    </source>
</evidence>
<dbReference type="OrthoDB" id="2417988at2759"/>
<evidence type="ECO:0000313" key="3">
    <source>
        <dbReference type="EMBL" id="GJJ74439.1"/>
    </source>
</evidence>
<evidence type="ECO:0000313" key="4">
    <source>
        <dbReference type="Proteomes" id="UP000827284"/>
    </source>
</evidence>
<keyword evidence="2" id="KW-1133">Transmembrane helix</keyword>
<name>A0A9P3LXR8_9FUNG</name>
<dbReference type="Proteomes" id="UP000827284">
    <property type="component" value="Unassembled WGS sequence"/>
</dbReference>
<feature type="compositionally biased region" description="Acidic residues" evidence="1">
    <location>
        <begin position="400"/>
        <end position="416"/>
    </location>
</feature>
<gene>
    <name evidence="3" type="ORF">EMPS_06797</name>
</gene>
<feature type="compositionally biased region" description="Low complexity" evidence="1">
    <location>
        <begin position="472"/>
        <end position="489"/>
    </location>
</feature>
<comment type="caution">
    <text evidence="3">The sequence shown here is derived from an EMBL/GenBank/DDBJ whole genome shotgun (WGS) entry which is preliminary data.</text>
</comment>
<evidence type="ECO:0000256" key="2">
    <source>
        <dbReference type="SAM" id="Phobius"/>
    </source>
</evidence>
<feature type="region of interest" description="Disordered" evidence="1">
    <location>
        <begin position="472"/>
        <end position="539"/>
    </location>
</feature>
<keyword evidence="2" id="KW-0472">Membrane</keyword>
<keyword evidence="2" id="KW-0812">Transmembrane</keyword>
<feature type="transmembrane region" description="Helical" evidence="2">
    <location>
        <begin position="58"/>
        <end position="80"/>
    </location>
</feature>
<reference evidence="3" key="1">
    <citation type="submission" date="2021-11" db="EMBL/GenBank/DDBJ databases">
        <authorList>
            <person name="Herlambang A."/>
            <person name="Guo Y."/>
            <person name="Takashima Y."/>
            <person name="Nishizawa T."/>
        </authorList>
    </citation>
    <scope>NUCLEOTIDE SEQUENCE</scope>
    <source>
        <strain evidence="3">E1425</strain>
    </source>
</reference>
<accession>A0A9P3LXR8</accession>
<feature type="region of interest" description="Disordered" evidence="1">
    <location>
        <begin position="273"/>
        <end position="294"/>
    </location>
</feature>
<keyword evidence="4" id="KW-1185">Reference proteome</keyword>
<protein>
    <submittedName>
        <fullName evidence="3">Uncharacterized protein</fullName>
    </submittedName>
</protein>
<feature type="region of interest" description="Disordered" evidence="1">
    <location>
        <begin position="395"/>
        <end position="432"/>
    </location>
</feature>
<proteinExistence type="predicted"/>
<feature type="compositionally biased region" description="Polar residues" evidence="1">
    <location>
        <begin position="525"/>
        <end position="539"/>
    </location>
</feature>
<feature type="region of interest" description="Disordered" evidence="1">
    <location>
        <begin position="190"/>
        <end position="222"/>
    </location>
</feature>